<organism evidence="6 7">
    <name type="scientific">Mytilus edulis</name>
    <name type="common">Blue mussel</name>
    <dbReference type="NCBI Taxonomy" id="6550"/>
    <lineage>
        <taxon>Eukaryota</taxon>
        <taxon>Metazoa</taxon>
        <taxon>Spiralia</taxon>
        <taxon>Lophotrochozoa</taxon>
        <taxon>Mollusca</taxon>
        <taxon>Bivalvia</taxon>
        <taxon>Autobranchia</taxon>
        <taxon>Pteriomorphia</taxon>
        <taxon>Mytilida</taxon>
        <taxon>Mytiloidea</taxon>
        <taxon>Mytilidae</taxon>
        <taxon>Mytilinae</taxon>
        <taxon>Mytilus</taxon>
    </lineage>
</organism>
<dbReference type="Pfam" id="PF12796">
    <property type="entry name" value="Ank_2"/>
    <property type="match status" value="4"/>
</dbReference>
<dbReference type="PROSITE" id="PS50088">
    <property type="entry name" value="ANK_REPEAT"/>
    <property type="match status" value="8"/>
</dbReference>
<evidence type="ECO:0000313" key="6">
    <source>
        <dbReference type="EMBL" id="CAG2219568.1"/>
    </source>
</evidence>
<feature type="repeat" description="ANK" evidence="3">
    <location>
        <begin position="83"/>
        <end position="115"/>
    </location>
</feature>
<dbReference type="OrthoDB" id="5865767at2759"/>
<dbReference type="Pfam" id="PF00169">
    <property type="entry name" value="PH"/>
    <property type="match status" value="1"/>
</dbReference>
<dbReference type="InterPro" id="IPR036770">
    <property type="entry name" value="Ankyrin_rpt-contain_sf"/>
</dbReference>
<evidence type="ECO:0000256" key="1">
    <source>
        <dbReference type="ARBA" id="ARBA00022737"/>
    </source>
</evidence>
<evidence type="ECO:0000313" key="7">
    <source>
        <dbReference type="Proteomes" id="UP000683360"/>
    </source>
</evidence>
<dbReference type="SUPFAM" id="SSF50729">
    <property type="entry name" value="PH domain-like"/>
    <property type="match status" value="1"/>
</dbReference>
<dbReference type="PANTHER" id="PTHR24171:SF9">
    <property type="entry name" value="ANKYRIN REPEAT DOMAIN-CONTAINING PROTEIN 39"/>
    <property type="match status" value="1"/>
</dbReference>
<dbReference type="GO" id="GO:0005543">
    <property type="term" value="F:phospholipid binding"/>
    <property type="evidence" value="ECO:0007669"/>
    <property type="project" value="InterPro"/>
</dbReference>
<keyword evidence="7" id="KW-1185">Reference proteome</keyword>
<dbReference type="PROSITE" id="PS50003">
    <property type="entry name" value="PH_DOMAIN"/>
    <property type="match status" value="1"/>
</dbReference>
<dbReference type="PROSITE" id="PS50297">
    <property type="entry name" value="ANK_REP_REGION"/>
    <property type="match status" value="7"/>
</dbReference>
<feature type="region of interest" description="Disordered" evidence="4">
    <location>
        <begin position="751"/>
        <end position="789"/>
    </location>
</feature>
<dbReference type="SMART" id="SM00248">
    <property type="entry name" value="ANK"/>
    <property type="match status" value="9"/>
</dbReference>
<evidence type="ECO:0000256" key="4">
    <source>
        <dbReference type="SAM" id="MobiDB-lite"/>
    </source>
</evidence>
<dbReference type="PRINTS" id="PR01415">
    <property type="entry name" value="ANKYRIN"/>
</dbReference>
<dbReference type="Proteomes" id="UP000683360">
    <property type="component" value="Unassembled WGS sequence"/>
</dbReference>
<dbReference type="SMART" id="SM00233">
    <property type="entry name" value="PH"/>
    <property type="match status" value="1"/>
</dbReference>
<dbReference type="EMBL" id="CAJPWZ010001632">
    <property type="protein sequence ID" value="CAG2219568.1"/>
    <property type="molecule type" value="Genomic_DNA"/>
</dbReference>
<feature type="repeat" description="ANK" evidence="3">
    <location>
        <begin position="50"/>
        <end position="82"/>
    </location>
</feature>
<sequence length="922" mass="103875">MLSVDTIEEARLQSMHIPIHAAVYEGNVERLEALINTGVHINFQASQHKYKVTPLMIAASRGLLEVVRLLIQKGAKIDQLDNFKRPALMYAVFSGSLPVAYYLILHGSDVNHVDSSGYAPIHYAAISGHLQILKLLFQEGGACKYIPSQINMSSPLMIARTRGHQDIVDFLMKDDASDRNPTTNSALPSAPPIDSGMSHGHVEENVPALPSAPPIDSGMSHGHVEENVPGMTRPSAPPFSEVSQTSPTAPVHDGITSSELPTYNQVVSPRMPQGAWGGQNVPTASLLVPGYLPPPPTYHEAITNKVTYGITPWIGEEESNSSHNAQKQERFDRFMRRFDELMNFVASMSREIEDDFIPTELHVAETLVKTHFERKVKIEKNFHRFKEHHNEYMTSGSGNIPVDDIKEKLNAVAEEEITMMKMFTVYMYEYDICVKCHRMWITIDTLLEKVEKFEKLFTSIVLGKTGNALLGQRQKIAELDEKFISLKNEEKLINENFQQINRILDYKTRKIDFDVLSSQISSQLHQVADYFEDIQKKLKEKQLLFEAKIKEFTQNKTWVHGYFCTTAETGCCDQIQMCIDSGVDINLPNQKGMAALHIAASKGHLNFVRELLDRRADINSETTFGSSVLCEAAKQKQIDVVKLLLDRGAEISAKYKMTGKSALHIACLNGYWDIVKLMVEKDKSVINDAPINGNTPLHYAAEEGNITMMNYLLDNGADENLLKNFNGEFPYEEDIVNCLCINQSEDKDDADSGCARGTSLSHDRNTHQSSKGAEGQTKPLSSLLSSSPLKSEEVIHKGILQRKHDMKSNTVKSLARNWVPMYGTLRGHEMFCRSYEIGISGIYLKLQLPYHPVISLKNAYVHHIDNYKKKKYVFRIILEDGGVFLFRTHSLDNMKLWVKKIQEAIDLSNTNSVENKIKRDVN</sequence>
<evidence type="ECO:0000259" key="5">
    <source>
        <dbReference type="PROSITE" id="PS50003"/>
    </source>
</evidence>
<reference evidence="6" key="1">
    <citation type="submission" date="2021-03" db="EMBL/GenBank/DDBJ databases">
        <authorList>
            <person name="Bekaert M."/>
        </authorList>
    </citation>
    <scope>NUCLEOTIDE SEQUENCE</scope>
</reference>
<feature type="domain" description="PH" evidence="5">
    <location>
        <begin position="793"/>
        <end position="906"/>
    </location>
</feature>
<feature type="repeat" description="ANK" evidence="3">
    <location>
        <begin position="624"/>
        <end position="656"/>
    </location>
</feature>
<keyword evidence="1" id="KW-0677">Repeat</keyword>
<feature type="repeat" description="ANK" evidence="3">
    <location>
        <begin position="14"/>
        <end position="46"/>
    </location>
</feature>
<dbReference type="SUPFAM" id="SSF48403">
    <property type="entry name" value="Ankyrin repeat"/>
    <property type="match status" value="2"/>
</dbReference>
<comment type="caution">
    <text evidence="6">The sequence shown here is derived from an EMBL/GenBank/DDBJ whole genome shotgun (WGS) entry which is preliminary data.</text>
</comment>
<dbReference type="AlphaFoldDB" id="A0A8S3SHP0"/>
<feature type="repeat" description="ANK" evidence="3">
    <location>
        <begin position="658"/>
        <end position="685"/>
    </location>
</feature>
<accession>A0A8S3SHP0</accession>
<feature type="repeat" description="ANK" evidence="3">
    <location>
        <begin position="116"/>
        <end position="140"/>
    </location>
</feature>
<feature type="compositionally biased region" description="Low complexity" evidence="4">
    <location>
        <begin position="778"/>
        <end position="789"/>
    </location>
</feature>
<feature type="repeat" description="ANK" evidence="3">
    <location>
        <begin position="591"/>
        <end position="623"/>
    </location>
</feature>
<dbReference type="PRINTS" id="PR00683">
    <property type="entry name" value="SPECTRINPH"/>
</dbReference>
<dbReference type="InterPro" id="IPR001849">
    <property type="entry name" value="PH_domain"/>
</dbReference>
<name>A0A8S3SHP0_MYTED</name>
<gene>
    <name evidence="6" type="ORF">MEDL_33107</name>
</gene>
<dbReference type="InterPro" id="IPR002110">
    <property type="entry name" value="Ankyrin_rpt"/>
</dbReference>
<dbReference type="Gene3D" id="1.25.40.20">
    <property type="entry name" value="Ankyrin repeat-containing domain"/>
    <property type="match status" value="2"/>
</dbReference>
<keyword evidence="2 3" id="KW-0040">ANK repeat</keyword>
<dbReference type="InterPro" id="IPR011993">
    <property type="entry name" value="PH-like_dom_sf"/>
</dbReference>
<dbReference type="Gene3D" id="2.30.29.30">
    <property type="entry name" value="Pleckstrin-homology domain (PH domain)/Phosphotyrosine-binding domain (PTB)"/>
    <property type="match status" value="1"/>
</dbReference>
<feature type="repeat" description="ANK" evidence="3">
    <location>
        <begin position="692"/>
        <end position="724"/>
    </location>
</feature>
<protein>
    <recommendedName>
        <fullName evidence="5">PH domain-containing protein</fullName>
    </recommendedName>
</protein>
<evidence type="ECO:0000256" key="2">
    <source>
        <dbReference type="ARBA" id="ARBA00023043"/>
    </source>
</evidence>
<feature type="region of interest" description="Disordered" evidence="4">
    <location>
        <begin position="175"/>
        <end position="258"/>
    </location>
</feature>
<dbReference type="PANTHER" id="PTHR24171">
    <property type="entry name" value="ANKYRIN REPEAT DOMAIN-CONTAINING PROTEIN 39-RELATED"/>
    <property type="match status" value="1"/>
</dbReference>
<dbReference type="InterPro" id="IPR001605">
    <property type="entry name" value="PH_dom-spectrin-type"/>
</dbReference>
<evidence type="ECO:0000256" key="3">
    <source>
        <dbReference type="PROSITE-ProRule" id="PRU00023"/>
    </source>
</evidence>
<proteinExistence type="predicted"/>